<evidence type="ECO:0000256" key="3">
    <source>
        <dbReference type="ARBA" id="ARBA00023163"/>
    </source>
</evidence>
<dbReference type="OrthoDB" id="9816161at2"/>
<gene>
    <name evidence="5" type="ORF">C8E83_3050</name>
</gene>
<evidence type="ECO:0000256" key="1">
    <source>
        <dbReference type="ARBA" id="ARBA00023015"/>
    </source>
</evidence>
<feature type="domain" description="HTH gntR-type" evidence="4">
    <location>
        <begin position="23"/>
        <end position="90"/>
    </location>
</feature>
<dbReference type="SUPFAM" id="SSF46785">
    <property type="entry name" value="Winged helix' DNA-binding domain"/>
    <property type="match status" value="1"/>
</dbReference>
<dbReference type="PROSITE" id="PS50949">
    <property type="entry name" value="HTH_GNTR"/>
    <property type="match status" value="1"/>
</dbReference>
<dbReference type="PRINTS" id="PR00035">
    <property type="entry name" value="HTHGNTR"/>
</dbReference>
<organism evidence="5 6">
    <name type="scientific">Frondihabitans australicus</name>
    <dbReference type="NCBI Taxonomy" id="386892"/>
    <lineage>
        <taxon>Bacteria</taxon>
        <taxon>Bacillati</taxon>
        <taxon>Actinomycetota</taxon>
        <taxon>Actinomycetes</taxon>
        <taxon>Micrococcales</taxon>
        <taxon>Microbacteriaceae</taxon>
        <taxon>Frondihabitans</taxon>
    </lineage>
</organism>
<evidence type="ECO:0000313" key="5">
    <source>
        <dbReference type="EMBL" id="RKR75887.1"/>
    </source>
</evidence>
<dbReference type="Gene3D" id="1.10.10.10">
    <property type="entry name" value="Winged helix-like DNA-binding domain superfamily/Winged helix DNA-binding domain"/>
    <property type="match status" value="1"/>
</dbReference>
<keyword evidence="1" id="KW-0805">Transcription regulation</keyword>
<proteinExistence type="predicted"/>
<dbReference type="InterPro" id="IPR011711">
    <property type="entry name" value="GntR_C"/>
</dbReference>
<name>A0A495IIS6_9MICO</name>
<keyword evidence="2 5" id="KW-0238">DNA-binding</keyword>
<dbReference type="Proteomes" id="UP000280008">
    <property type="component" value="Unassembled WGS sequence"/>
</dbReference>
<dbReference type="InterPro" id="IPR036390">
    <property type="entry name" value="WH_DNA-bd_sf"/>
</dbReference>
<dbReference type="SUPFAM" id="SSF48008">
    <property type="entry name" value="GntR ligand-binding domain-like"/>
    <property type="match status" value="1"/>
</dbReference>
<keyword evidence="3" id="KW-0804">Transcription</keyword>
<dbReference type="SMART" id="SM00895">
    <property type="entry name" value="FCD"/>
    <property type="match status" value="1"/>
</dbReference>
<evidence type="ECO:0000313" key="6">
    <source>
        <dbReference type="Proteomes" id="UP000280008"/>
    </source>
</evidence>
<dbReference type="Pfam" id="PF00392">
    <property type="entry name" value="GntR"/>
    <property type="match status" value="1"/>
</dbReference>
<keyword evidence="6" id="KW-1185">Reference proteome</keyword>
<evidence type="ECO:0000256" key="2">
    <source>
        <dbReference type="ARBA" id="ARBA00023125"/>
    </source>
</evidence>
<sequence length="226" mass="24470">MSLAPARASARAGATARYDRGVESKTASVLRTLRAEIVSGELPGGTRLKEDVIAARFGVSRVPVREALRQLESEGFALAEKYRGVTVAEASAESVIELMQIRRQLEGLAARLAAKRRGGESSADLKVVVELAREATPPVEPLIEFHHLVAGASGNRQLESMIERVIQQTAWAFERRTQDALSASLEDHAAIAAAILRGSETQASVFMDEHLSKDEEWLRAGRALSS</sequence>
<dbReference type="Gene3D" id="1.20.120.530">
    <property type="entry name" value="GntR ligand-binding domain-like"/>
    <property type="match status" value="1"/>
</dbReference>
<evidence type="ECO:0000259" key="4">
    <source>
        <dbReference type="PROSITE" id="PS50949"/>
    </source>
</evidence>
<dbReference type="PANTHER" id="PTHR43537">
    <property type="entry name" value="TRANSCRIPTIONAL REGULATOR, GNTR FAMILY"/>
    <property type="match status" value="1"/>
</dbReference>
<comment type="caution">
    <text evidence="5">The sequence shown here is derived from an EMBL/GenBank/DDBJ whole genome shotgun (WGS) entry which is preliminary data.</text>
</comment>
<dbReference type="Pfam" id="PF07729">
    <property type="entry name" value="FCD"/>
    <property type="match status" value="1"/>
</dbReference>
<dbReference type="AlphaFoldDB" id="A0A495IIS6"/>
<protein>
    <submittedName>
        <fullName evidence="5">DNA-binding GntR family transcriptional regulator</fullName>
    </submittedName>
</protein>
<dbReference type="EMBL" id="RBKS01000001">
    <property type="protein sequence ID" value="RKR75887.1"/>
    <property type="molecule type" value="Genomic_DNA"/>
</dbReference>
<reference evidence="5 6" key="1">
    <citation type="submission" date="2018-10" db="EMBL/GenBank/DDBJ databases">
        <title>Sequencing the genomes of 1000 actinobacteria strains.</title>
        <authorList>
            <person name="Klenk H.-P."/>
        </authorList>
    </citation>
    <scope>NUCLEOTIDE SEQUENCE [LARGE SCALE GENOMIC DNA]</scope>
    <source>
        <strain evidence="5 6">DSM 17894</strain>
    </source>
</reference>
<dbReference type="PANTHER" id="PTHR43537:SF24">
    <property type="entry name" value="GLUCONATE OPERON TRANSCRIPTIONAL REPRESSOR"/>
    <property type="match status" value="1"/>
</dbReference>
<accession>A0A495IIS6</accession>
<dbReference type="CDD" id="cd07377">
    <property type="entry name" value="WHTH_GntR"/>
    <property type="match status" value="1"/>
</dbReference>
<dbReference type="InterPro" id="IPR036388">
    <property type="entry name" value="WH-like_DNA-bd_sf"/>
</dbReference>
<dbReference type="GO" id="GO:0003700">
    <property type="term" value="F:DNA-binding transcription factor activity"/>
    <property type="evidence" value="ECO:0007669"/>
    <property type="project" value="InterPro"/>
</dbReference>
<dbReference type="SMART" id="SM00345">
    <property type="entry name" value="HTH_GNTR"/>
    <property type="match status" value="1"/>
</dbReference>
<dbReference type="InterPro" id="IPR000524">
    <property type="entry name" value="Tscrpt_reg_HTH_GntR"/>
</dbReference>
<dbReference type="InterPro" id="IPR008920">
    <property type="entry name" value="TF_FadR/GntR_C"/>
</dbReference>
<dbReference type="GO" id="GO:0003677">
    <property type="term" value="F:DNA binding"/>
    <property type="evidence" value="ECO:0007669"/>
    <property type="project" value="UniProtKB-KW"/>
</dbReference>